<dbReference type="Proteomes" id="UP001281003">
    <property type="component" value="Unassembled WGS sequence"/>
</dbReference>
<feature type="compositionally biased region" description="Basic residues" evidence="1">
    <location>
        <begin position="158"/>
        <end position="172"/>
    </location>
</feature>
<sequence length="274" mass="30900">MDTSTSTTLADAGFTRPSDISPTDFFHKYQIPMYILFSTIAILILGCTLWLCCSRKKKKSAQDLEDLEFQFHPNLPSFIGQGQGHLPGNISGVKRGREDDIMALPFSHPLYSVPFVHGPGSSSITPRDNARYGSRGRTRRTSSGWWRHTPTTPSPNNRRPRPLYQRRQHTRNRNGMCMGLGIRVPPTTGTPLDSAYSLAYMQEETPSQIQSPQPQRQPQRQQYGQEEYEMEDNNKGRQAAAAREETPPPPYKARRSSEDIHVGERPPGCLCGRV</sequence>
<feature type="region of interest" description="Disordered" evidence="1">
    <location>
        <begin position="119"/>
        <end position="274"/>
    </location>
</feature>
<name>A0AAE0U563_SORBR</name>
<keyword evidence="2" id="KW-0472">Membrane</keyword>
<feature type="compositionally biased region" description="Low complexity" evidence="1">
    <location>
        <begin position="202"/>
        <end position="225"/>
    </location>
</feature>
<reference evidence="3" key="1">
    <citation type="journal article" date="2023" name="Mol. Phylogenet. Evol.">
        <title>Genome-scale phylogeny and comparative genomics of the fungal order Sordariales.</title>
        <authorList>
            <person name="Hensen N."/>
            <person name="Bonometti L."/>
            <person name="Westerberg I."/>
            <person name="Brannstrom I.O."/>
            <person name="Guillou S."/>
            <person name="Cros-Aarteil S."/>
            <person name="Calhoun S."/>
            <person name="Haridas S."/>
            <person name="Kuo A."/>
            <person name="Mondo S."/>
            <person name="Pangilinan J."/>
            <person name="Riley R."/>
            <person name="LaButti K."/>
            <person name="Andreopoulos B."/>
            <person name="Lipzen A."/>
            <person name="Chen C."/>
            <person name="Yan M."/>
            <person name="Daum C."/>
            <person name="Ng V."/>
            <person name="Clum A."/>
            <person name="Steindorff A."/>
            <person name="Ohm R.A."/>
            <person name="Martin F."/>
            <person name="Silar P."/>
            <person name="Natvig D.O."/>
            <person name="Lalanne C."/>
            <person name="Gautier V."/>
            <person name="Ament-Velasquez S.L."/>
            <person name="Kruys A."/>
            <person name="Hutchinson M.I."/>
            <person name="Powell A.J."/>
            <person name="Barry K."/>
            <person name="Miller A.N."/>
            <person name="Grigoriev I.V."/>
            <person name="Debuchy R."/>
            <person name="Gladieux P."/>
            <person name="Hiltunen Thoren M."/>
            <person name="Johannesson H."/>
        </authorList>
    </citation>
    <scope>NUCLEOTIDE SEQUENCE</scope>
    <source>
        <strain evidence="3">FGSC 1904</strain>
    </source>
</reference>
<proteinExistence type="predicted"/>
<keyword evidence="2" id="KW-1133">Transmembrane helix</keyword>
<feature type="compositionally biased region" description="Low complexity" evidence="1">
    <location>
        <begin position="141"/>
        <end position="157"/>
    </location>
</feature>
<evidence type="ECO:0000313" key="3">
    <source>
        <dbReference type="EMBL" id="KAK3391356.1"/>
    </source>
</evidence>
<gene>
    <name evidence="3" type="ORF">B0T20DRAFT_396845</name>
</gene>
<evidence type="ECO:0000313" key="4">
    <source>
        <dbReference type="Proteomes" id="UP001281003"/>
    </source>
</evidence>
<protein>
    <submittedName>
        <fullName evidence="3">Uncharacterized protein</fullName>
    </submittedName>
</protein>
<keyword evidence="4" id="KW-1185">Reference proteome</keyword>
<accession>A0AAE0U563</accession>
<feature type="compositionally biased region" description="Basic and acidic residues" evidence="1">
    <location>
        <begin position="255"/>
        <end position="264"/>
    </location>
</feature>
<feature type="transmembrane region" description="Helical" evidence="2">
    <location>
        <begin position="31"/>
        <end position="52"/>
    </location>
</feature>
<dbReference type="EMBL" id="JAUTDP010000013">
    <property type="protein sequence ID" value="KAK3391356.1"/>
    <property type="molecule type" value="Genomic_DNA"/>
</dbReference>
<dbReference type="AlphaFoldDB" id="A0AAE0U563"/>
<keyword evidence="2" id="KW-0812">Transmembrane</keyword>
<reference evidence="3" key="2">
    <citation type="submission" date="2023-07" db="EMBL/GenBank/DDBJ databases">
        <authorList>
            <consortium name="Lawrence Berkeley National Laboratory"/>
            <person name="Haridas S."/>
            <person name="Hensen N."/>
            <person name="Bonometti L."/>
            <person name="Westerberg I."/>
            <person name="Brannstrom I.O."/>
            <person name="Guillou S."/>
            <person name="Cros-Aarteil S."/>
            <person name="Calhoun S."/>
            <person name="Kuo A."/>
            <person name="Mondo S."/>
            <person name="Pangilinan J."/>
            <person name="Riley R."/>
            <person name="LaButti K."/>
            <person name="Andreopoulos B."/>
            <person name="Lipzen A."/>
            <person name="Chen C."/>
            <person name="Yanf M."/>
            <person name="Daum C."/>
            <person name="Ng V."/>
            <person name="Clum A."/>
            <person name="Steindorff A."/>
            <person name="Ohm R."/>
            <person name="Martin F."/>
            <person name="Silar P."/>
            <person name="Natvig D."/>
            <person name="Lalanne C."/>
            <person name="Gautier V."/>
            <person name="Ament-velasquez S.L."/>
            <person name="Kruys A."/>
            <person name="Hutchinson M.I."/>
            <person name="Powell A.J."/>
            <person name="Barry K."/>
            <person name="Miller A.N."/>
            <person name="Grigoriev I.V."/>
            <person name="Debuchy R."/>
            <person name="Gladieux P."/>
            <person name="Thoren M.H."/>
            <person name="Johannesson H."/>
        </authorList>
    </citation>
    <scope>NUCLEOTIDE SEQUENCE</scope>
    <source>
        <strain evidence="3">FGSC 1904</strain>
    </source>
</reference>
<evidence type="ECO:0000256" key="1">
    <source>
        <dbReference type="SAM" id="MobiDB-lite"/>
    </source>
</evidence>
<organism evidence="3 4">
    <name type="scientific">Sordaria brevicollis</name>
    <dbReference type="NCBI Taxonomy" id="83679"/>
    <lineage>
        <taxon>Eukaryota</taxon>
        <taxon>Fungi</taxon>
        <taxon>Dikarya</taxon>
        <taxon>Ascomycota</taxon>
        <taxon>Pezizomycotina</taxon>
        <taxon>Sordariomycetes</taxon>
        <taxon>Sordariomycetidae</taxon>
        <taxon>Sordariales</taxon>
        <taxon>Sordariaceae</taxon>
        <taxon>Sordaria</taxon>
    </lineage>
</organism>
<evidence type="ECO:0000256" key="2">
    <source>
        <dbReference type="SAM" id="Phobius"/>
    </source>
</evidence>
<comment type="caution">
    <text evidence="3">The sequence shown here is derived from an EMBL/GenBank/DDBJ whole genome shotgun (WGS) entry which is preliminary data.</text>
</comment>